<reference evidence="10 11" key="1">
    <citation type="submission" date="2019-07" db="EMBL/GenBank/DDBJ databases">
        <title>Complete genome sequence of Comamonas sp. NLF 7-7 isolated from livestock.</title>
        <authorList>
            <person name="Kim D.H."/>
            <person name="Kim J.G."/>
        </authorList>
    </citation>
    <scope>NUCLEOTIDE SEQUENCE [LARGE SCALE GENOMIC DNA]</scope>
    <source>
        <strain evidence="10 11">NLF 7-7</strain>
    </source>
</reference>
<evidence type="ECO:0000256" key="7">
    <source>
        <dbReference type="ARBA" id="ARBA00023225"/>
    </source>
</evidence>
<feature type="domain" description="Flagellar assembly protein FliH/Type III secretion system HrpE" evidence="9">
    <location>
        <begin position="97"/>
        <end position="222"/>
    </location>
</feature>
<evidence type="ECO:0000259" key="9">
    <source>
        <dbReference type="Pfam" id="PF02108"/>
    </source>
</evidence>
<dbReference type="PANTHER" id="PTHR34982">
    <property type="entry name" value="YOP PROTEINS TRANSLOCATION PROTEIN L"/>
    <property type="match status" value="1"/>
</dbReference>
<dbReference type="InterPro" id="IPR051472">
    <property type="entry name" value="T3SS_Stator/FliH"/>
</dbReference>
<feature type="region of interest" description="Disordered" evidence="8">
    <location>
        <begin position="38"/>
        <end position="81"/>
    </location>
</feature>
<gene>
    <name evidence="10" type="ORF">FOZ74_05735</name>
</gene>
<comment type="function">
    <text evidence="1">Needed for flagellar regrowth and assembly.</text>
</comment>
<name>A0A5B8RSD5_9BURK</name>
<dbReference type="PANTHER" id="PTHR34982:SF1">
    <property type="entry name" value="FLAGELLAR ASSEMBLY PROTEIN FLIH"/>
    <property type="match status" value="1"/>
</dbReference>
<dbReference type="AlphaFoldDB" id="A0A5B8RSD5"/>
<dbReference type="OrthoDB" id="5296952at2"/>
<keyword evidence="11" id="KW-1185">Reference proteome</keyword>
<sequence>MPGSNLRNYTRFIPGEEISEAVRWQFGAIGDDGLELLDAAPAAGEQEAPPAPAPVDEAQLQQARDEALAEGRRQGRSEAAQEWQQRLDDYVRGQGRQAGEQLAALVQRLQESFAGLQQQMADELLQLACEIARQVVRQELQSNPRALLPVVREALATFVQDSRPATVRLNPADWKLLESQLREEFGNQRVQWQPDPAVQPGDCSVESAGALVDGALDTRWRRAVGALGLVSAWREMGDGD</sequence>
<dbReference type="GO" id="GO:0044781">
    <property type="term" value="P:bacterial-type flagellum organization"/>
    <property type="evidence" value="ECO:0007669"/>
    <property type="project" value="UniProtKB-KW"/>
</dbReference>
<comment type="similarity">
    <text evidence="2">Belongs to the FliH family.</text>
</comment>
<keyword evidence="7" id="KW-1006">Bacterial flagellum protein export</keyword>
<feature type="compositionally biased region" description="Low complexity" evidence="8">
    <location>
        <begin position="39"/>
        <end position="58"/>
    </location>
</feature>
<keyword evidence="10" id="KW-0282">Flagellum</keyword>
<feature type="compositionally biased region" description="Basic and acidic residues" evidence="8">
    <location>
        <begin position="63"/>
        <end position="76"/>
    </location>
</feature>
<keyword evidence="6" id="KW-0653">Protein transport</keyword>
<keyword evidence="10" id="KW-0969">Cilium</keyword>
<dbReference type="EMBL" id="CP042344">
    <property type="protein sequence ID" value="QEA12569.1"/>
    <property type="molecule type" value="Genomic_DNA"/>
</dbReference>
<evidence type="ECO:0000256" key="6">
    <source>
        <dbReference type="ARBA" id="ARBA00022927"/>
    </source>
</evidence>
<keyword evidence="4" id="KW-0813">Transport</keyword>
<keyword evidence="5" id="KW-1005">Bacterial flagellum biogenesis</keyword>
<evidence type="ECO:0000313" key="11">
    <source>
        <dbReference type="Proteomes" id="UP000321199"/>
    </source>
</evidence>
<evidence type="ECO:0000256" key="3">
    <source>
        <dbReference type="ARBA" id="ARBA00016507"/>
    </source>
</evidence>
<evidence type="ECO:0000313" key="10">
    <source>
        <dbReference type="EMBL" id="QEA12569.1"/>
    </source>
</evidence>
<dbReference type="RefSeq" id="WP_146912164.1">
    <property type="nucleotide sequence ID" value="NZ_CP042344.1"/>
</dbReference>
<evidence type="ECO:0000256" key="2">
    <source>
        <dbReference type="ARBA" id="ARBA00006602"/>
    </source>
</evidence>
<dbReference type="KEGG" id="cof:FOZ74_05735"/>
<evidence type="ECO:0000256" key="5">
    <source>
        <dbReference type="ARBA" id="ARBA00022795"/>
    </source>
</evidence>
<evidence type="ECO:0000256" key="4">
    <source>
        <dbReference type="ARBA" id="ARBA00022448"/>
    </source>
</evidence>
<evidence type="ECO:0000256" key="1">
    <source>
        <dbReference type="ARBA" id="ARBA00003041"/>
    </source>
</evidence>
<evidence type="ECO:0000256" key="8">
    <source>
        <dbReference type="SAM" id="MobiDB-lite"/>
    </source>
</evidence>
<organism evidence="10 11">
    <name type="scientific">Comamonas flocculans</name>
    <dbReference type="NCBI Taxonomy" id="2597701"/>
    <lineage>
        <taxon>Bacteria</taxon>
        <taxon>Pseudomonadati</taxon>
        <taxon>Pseudomonadota</taxon>
        <taxon>Betaproteobacteria</taxon>
        <taxon>Burkholderiales</taxon>
        <taxon>Comamonadaceae</taxon>
        <taxon>Comamonas</taxon>
    </lineage>
</organism>
<dbReference type="GO" id="GO:0015031">
    <property type="term" value="P:protein transport"/>
    <property type="evidence" value="ECO:0007669"/>
    <property type="project" value="UniProtKB-KW"/>
</dbReference>
<dbReference type="InterPro" id="IPR018035">
    <property type="entry name" value="Flagellar_FliH/T3SS_HrpE"/>
</dbReference>
<protein>
    <recommendedName>
        <fullName evidence="3">Flagellar assembly protein FliH</fullName>
    </recommendedName>
</protein>
<dbReference type="Pfam" id="PF02108">
    <property type="entry name" value="FliH"/>
    <property type="match status" value="1"/>
</dbReference>
<accession>A0A5B8RSD5</accession>
<keyword evidence="10" id="KW-0966">Cell projection</keyword>
<dbReference type="Proteomes" id="UP000321199">
    <property type="component" value="Chromosome"/>
</dbReference>
<proteinExistence type="inferred from homology"/>
<dbReference type="GO" id="GO:0005829">
    <property type="term" value="C:cytosol"/>
    <property type="evidence" value="ECO:0007669"/>
    <property type="project" value="TreeGrafter"/>
</dbReference>